<dbReference type="GO" id="GO:0032259">
    <property type="term" value="P:methylation"/>
    <property type="evidence" value="ECO:0007669"/>
    <property type="project" value="UniProtKB-KW"/>
</dbReference>
<dbReference type="EMBL" id="FQXB01000002">
    <property type="protein sequence ID" value="SHH04940.1"/>
    <property type="molecule type" value="Genomic_DNA"/>
</dbReference>
<dbReference type="RefSeq" id="WP_072900625.1">
    <property type="nucleotide sequence ID" value="NZ_FQXB01000002.1"/>
</dbReference>
<dbReference type="GO" id="GO:0016645">
    <property type="term" value="F:oxidoreductase activity, acting on the CH-NH group of donors"/>
    <property type="evidence" value="ECO:0007669"/>
    <property type="project" value="InterPro"/>
</dbReference>
<dbReference type="InterPro" id="IPR047785">
    <property type="entry name" value="tRNA_MNMC2"/>
</dbReference>
<dbReference type="InterPro" id="IPR029063">
    <property type="entry name" value="SAM-dependent_MTases_sf"/>
</dbReference>
<dbReference type="SUPFAM" id="SSF53335">
    <property type="entry name" value="S-adenosyl-L-methionine-dependent methyltransferases"/>
    <property type="match status" value="1"/>
</dbReference>
<name>A0A1M5PTG5_9RHOB</name>
<dbReference type="OrthoDB" id="9786494at2"/>
<keyword evidence="2" id="KW-0489">Methyltransferase</keyword>
<dbReference type="InterPro" id="IPR008471">
    <property type="entry name" value="MnmC-like_methylTransf"/>
</dbReference>
<dbReference type="Gene3D" id="3.40.50.150">
    <property type="entry name" value="Vaccinia Virus protein VP39"/>
    <property type="match status" value="1"/>
</dbReference>
<organism evidence="2 3">
    <name type="scientific">Cognatiyoonia sediminum</name>
    <dbReference type="NCBI Taxonomy" id="1508389"/>
    <lineage>
        <taxon>Bacteria</taxon>
        <taxon>Pseudomonadati</taxon>
        <taxon>Pseudomonadota</taxon>
        <taxon>Alphaproteobacteria</taxon>
        <taxon>Rhodobacterales</taxon>
        <taxon>Paracoccaceae</taxon>
        <taxon>Cognatiyoonia</taxon>
    </lineage>
</organism>
<dbReference type="PANTHER" id="PTHR39963:SF1">
    <property type="entry name" value="MNMC-LIKE METHYLTRANSFERASE DOMAIN-CONTAINING PROTEIN"/>
    <property type="match status" value="1"/>
</dbReference>
<keyword evidence="2" id="KW-0808">Transferase</keyword>
<protein>
    <submittedName>
        <fullName evidence="2">tRNA U34 5-methylaminomethyl-2-thiouridine-forming methyltransferase MnmC</fullName>
    </submittedName>
</protein>
<evidence type="ECO:0000313" key="2">
    <source>
        <dbReference type="EMBL" id="SHH04940.1"/>
    </source>
</evidence>
<sequence length="224" mass="24692">MTDQTAQLEWRDTDAGAVPISTRFDDPYYSLDNGLAETQHVFLSGNDLPNRFTDGFHIAELGFGTGLNFLATLQSFRASGTEGKLRFTSFEAYPMAFADLQQALQPYPDLPTDVFASDPTDGLSGEDFDLTVITGDARETLPNWQGQADAWFLDGFSPAKNPELWDDALIKEVGRHTKPNGTFATYTAAGHVRRALTDAGFQVERAKGFGRKRHMSVGTKRDAE</sequence>
<dbReference type="Proteomes" id="UP000184074">
    <property type="component" value="Unassembled WGS sequence"/>
</dbReference>
<evidence type="ECO:0000259" key="1">
    <source>
        <dbReference type="Pfam" id="PF05430"/>
    </source>
</evidence>
<dbReference type="PANTHER" id="PTHR39963">
    <property type="entry name" value="SLL0983 PROTEIN"/>
    <property type="match status" value="1"/>
</dbReference>
<accession>A0A1M5PTG5</accession>
<proteinExistence type="predicted"/>
<dbReference type="STRING" id="1508389.SAMN05444003_1831"/>
<dbReference type="Pfam" id="PF05430">
    <property type="entry name" value="Methyltransf_30"/>
    <property type="match status" value="1"/>
</dbReference>
<keyword evidence="3" id="KW-1185">Reference proteome</keyword>
<reference evidence="2 3" key="1">
    <citation type="submission" date="2016-11" db="EMBL/GenBank/DDBJ databases">
        <authorList>
            <person name="Jaros S."/>
            <person name="Januszkiewicz K."/>
            <person name="Wedrychowicz H."/>
        </authorList>
    </citation>
    <scope>NUCLEOTIDE SEQUENCE [LARGE SCALE GENOMIC DNA]</scope>
    <source>
        <strain evidence="2 3">DSM 28715</strain>
    </source>
</reference>
<feature type="domain" description="MnmC-like methyltransferase" evidence="1">
    <location>
        <begin position="124"/>
        <end position="220"/>
    </location>
</feature>
<gene>
    <name evidence="2" type="ORF">SAMN05444003_1831</name>
</gene>
<dbReference type="GO" id="GO:0004808">
    <property type="term" value="F:tRNA (5-methylaminomethyl-2-thiouridylate)(34)-methyltransferase activity"/>
    <property type="evidence" value="ECO:0007669"/>
    <property type="project" value="InterPro"/>
</dbReference>
<dbReference type="AlphaFoldDB" id="A0A1M5PTG5"/>
<dbReference type="NCBIfam" id="NF033855">
    <property type="entry name" value="tRNA_MNMC2"/>
    <property type="match status" value="1"/>
</dbReference>
<evidence type="ECO:0000313" key="3">
    <source>
        <dbReference type="Proteomes" id="UP000184074"/>
    </source>
</evidence>